<dbReference type="OrthoDB" id="9804721at2"/>
<dbReference type="EMBL" id="FMXM01000006">
    <property type="protein sequence ID" value="SDA69646.1"/>
    <property type="molecule type" value="Genomic_DNA"/>
</dbReference>
<evidence type="ECO:0000313" key="3">
    <source>
        <dbReference type="EMBL" id="SDA69646.1"/>
    </source>
</evidence>
<dbReference type="SUPFAM" id="SSF52402">
    <property type="entry name" value="Adenine nucleotide alpha hydrolases-like"/>
    <property type="match status" value="1"/>
</dbReference>
<dbReference type="STRING" id="1165689.SAMN02927914_02240"/>
<gene>
    <name evidence="3" type="ORF">SAMN02927914_02240</name>
</gene>
<dbReference type="Pfam" id="PF00582">
    <property type="entry name" value="Usp"/>
    <property type="match status" value="1"/>
</dbReference>
<dbReference type="InterPro" id="IPR006015">
    <property type="entry name" value="Universal_stress_UspA"/>
</dbReference>
<feature type="domain" description="UspA" evidence="2">
    <location>
        <begin position="157"/>
        <end position="275"/>
    </location>
</feature>
<accession>A0A1G5XI73</accession>
<dbReference type="PRINTS" id="PR01438">
    <property type="entry name" value="UNVRSLSTRESS"/>
</dbReference>
<evidence type="ECO:0000313" key="4">
    <source>
        <dbReference type="Proteomes" id="UP000198588"/>
    </source>
</evidence>
<comment type="similarity">
    <text evidence="1">Belongs to the universal stress protein A family.</text>
</comment>
<reference evidence="3 4" key="1">
    <citation type="submission" date="2016-10" db="EMBL/GenBank/DDBJ databases">
        <authorList>
            <person name="de Groot N.N."/>
        </authorList>
    </citation>
    <scope>NUCLEOTIDE SEQUENCE [LARGE SCALE GENOMIC DNA]</scope>
    <source>
        <strain evidence="3 4">CGMCC 1.12097</strain>
    </source>
</reference>
<dbReference type="Gene3D" id="3.40.50.12370">
    <property type="match status" value="1"/>
</dbReference>
<dbReference type="AlphaFoldDB" id="A0A1G5XI73"/>
<dbReference type="RefSeq" id="WP_091577651.1">
    <property type="nucleotide sequence ID" value="NZ_FMXM01000006.1"/>
</dbReference>
<organism evidence="3 4">
    <name type="scientific">Mesorhizobium qingshengii</name>
    <dbReference type="NCBI Taxonomy" id="1165689"/>
    <lineage>
        <taxon>Bacteria</taxon>
        <taxon>Pseudomonadati</taxon>
        <taxon>Pseudomonadota</taxon>
        <taxon>Alphaproteobacteria</taxon>
        <taxon>Hyphomicrobiales</taxon>
        <taxon>Phyllobacteriaceae</taxon>
        <taxon>Mesorhizobium</taxon>
    </lineage>
</organism>
<name>A0A1G5XI73_9HYPH</name>
<dbReference type="Proteomes" id="UP000198588">
    <property type="component" value="Unassembled WGS sequence"/>
</dbReference>
<dbReference type="InterPro" id="IPR006016">
    <property type="entry name" value="UspA"/>
</dbReference>
<evidence type="ECO:0000256" key="1">
    <source>
        <dbReference type="ARBA" id="ARBA00008791"/>
    </source>
</evidence>
<proteinExistence type="inferred from homology"/>
<sequence>MKLQAFLPLVTYPDSNSDAIAFNATAIAAYLGAELHAEVIGAHISNASTVMSRLLPKLPELIREAEAASRQRGEHLLEKIREEAAKKPVSLTTGVSSAALLLIGEAAAIEARYFDISLHGWETGNSTSRATAEAVMFGSGRPAILLPEALAIGTIGHVAIAWDGSRVAARAVADAKSFLERASKITVFTIVDEKPLTEEDGAERLAVGLRRRGLAAEAASIDIEDCPVGIGLQVHALERGANLLVMGGYGHSVIRDFVLGGATEDVLDDLRLPVLFSH</sequence>
<protein>
    <submittedName>
        <fullName evidence="3">Nucleotide-binding universal stress protein, UspA family</fullName>
    </submittedName>
</protein>
<dbReference type="CDD" id="cd00293">
    <property type="entry name" value="USP-like"/>
    <property type="match status" value="1"/>
</dbReference>
<evidence type="ECO:0000259" key="2">
    <source>
        <dbReference type="Pfam" id="PF00582"/>
    </source>
</evidence>